<dbReference type="InterPro" id="IPR011711">
    <property type="entry name" value="GntR_C"/>
</dbReference>
<dbReference type="SUPFAM" id="SSF48008">
    <property type="entry name" value="GntR ligand-binding domain-like"/>
    <property type="match status" value="1"/>
</dbReference>
<dbReference type="Gene3D" id="1.10.10.10">
    <property type="entry name" value="Winged helix-like DNA-binding domain superfamily/Winged helix DNA-binding domain"/>
    <property type="match status" value="1"/>
</dbReference>
<sequence>MPNSEPRAWQVVLARIEGDLRDGRLTPGERLTPERELAAQLGVGRSSVREAVRVLEVLGVVRTATGSGPNAGAMIVTTPRGGLAAFLRLQVAANGFPLADVVRTRVVLECDVAERLARTDADLGEVSGILDAMDAAPLAPEEFLALDARFHQALAEASGNAVVAAMMAGLRSSIEAYTQAGAARLSSWPEMADRLRGEHRRILDAVARGEADTARECVRAHITDYYTDVAQALSPSDADDAAIGAAARAAVRAATTGDPS</sequence>
<dbReference type="InterPro" id="IPR000524">
    <property type="entry name" value="Tscrpt_reg_HTH_GntR"/>
</dbReference>
<dbReference type="PROSITE" id="PS50949">
    <property type="entry name" value="HTH_GNTR"/>
    <property type="match status" value="1"/>
</dbReference>
<keyword evidence="2" id="KW-0238">DNA-binding</keyword>
<protein>
    <submittedName>
        <fullName evidence="5">GntR family transcriptional regulator</fullName>
    </submittedName>
</protein>
<dbReference type="RefSeq" id="WP_116538571.1">
    <property type="nucleotide sequence ID" value="NZ_QDFT01000069.1"/>
</dbReference>
<dbReference type="SMART" id="SM00895">
    <property type="entry name" value="FCD"/>
    <property type="match status" value="1"/>
</dbReference>
<dbReference type="Proteomes" id="UP000244649">
    <property type="component" value="Unassembled WGS sequence"/>
</dbReference>
<gene>
    <name evidence="5" type="ORF">DC432_15240</name>
</gene>
<dbReference type="GO" id="GO:0003677">
    <property type="term" value="F:DNA binding"/>
    <property type="evidence" value="ECO:0007669"/>
    <property type="project" value="UniProtKB-KW"/>
</dbReference>
<dbReference type="AlphaFoldDB" id="A0A2T7VYK6"/>
<evidence type="ECO:0000259" key="4">
    <source>
        <dbReference type="PROSITE" id="PS50949"/>
    </source>
</evidence>
<dbReference type="SMART" id="SM00345">
    <property type="entry name" value="HTH_GNTR"/>
    <property type="match status" value="1"/>
</dbReference>
<feature type="domain" description="HTH gntR-type" evidence="4">
    <location>
        <begin position="6"/>
        <end position="78"/>
    </location>
</feature>
<evidence type="ECO:0000256" key="3">
    <source>
        <dbReference type="ARBA" id="ARBA00023163"/>
    </source>
</evidence>
<dbReference type="PANTHER" id="PTHR43537">
    <property type="entry name" value="TRANSCRIPTIONAL REGULATOR, GNTR FAMILY"/>
    <property type="match status" value="1"/>
</dbReference>
<dbReference type="EMBL" id="QDFT01000069">
    <property type="protein sequence ID" value="PVE61894.1"/>
    <property type="molecule type" value="Genomic_DNA"/>
</dbReference>
<comment type="caution">
    <text evidence="5">The sequence shown here is derived from an EMBL/GenBank/DDBJ whole genome shotgun (WGS) entry which is preliminary data.</text>
</comment>
<dbReference type="InterPro" id="IPR008920">
    <property type="entry name" value="TF_FadR/GntR_C"/>
</dbReference>
<evidence type="ECO:0000313" key="6">
    <source>
        <dbReference type="Proteomes" id="UP000244649"/>
    </source>
</evidence>
<dbReference type="Pfam" id="PF00392">
    <property type="entry name" value="GntR"/>
    <property type="match status" value="1"/>
</dbReference>
<dbReference type="CDD" id="cd07377">
    <property type="entry name" value="WHTH_GntR"/>
    <property type="match status" value="1"/>
</dbReference>
<reference evidence="5 6" key="1">
    <citation type="submission" date="2018-04" db="EMBL/GenBank/DDBJ databases">
        <authorList>
            <person name="Go L.Y."/>
            <person name="Mitchell J.A."/>
        </authorList>
    </citation>
    <scope>NUCLEOTIDE SEQUENCE [LARGE SCALE GENOMIC DNA]</scope>
    <source>
        <strain evidence="5 6">TPD7010</strain>
    </source>
</reference>
<dbReference type="InterPro" id="IPR036390">
    <property type="entry name" value="WH_DNA-bd_sf"/>
</dbReference>
<dbReference type="SUPFAM" id="SSF46785">
    <property type="entry name" value="Winged helix' DNA-binding domain"/>
    <property type="match status" value="1"/>
</dbReference>
<organism evidence="5 6">
    <name type="scientific">Microbacterium testaceum</name>
    <name type="common">Aureobacterium testaceum</name>
    <name type="synonym">Brevibacterium testaceum</name>
    <dbReference type="NCBI Taxonomy" id="2033"/>
    <lineage>
        <taxon>Bacteria</taxon>
        <taxon>Bacillati</taxon>
        <taxon>Actinomycetota</taxon>
        <taxon>Actinomycetes</taxon>
        <taxon>Micrococcales</taxon>
        <taxon>Microbacteriaceae</taxon>
        <taxon>Microbacterium</taxon>
    </lineage>
</organism>
<evidence type="ECO:0000256" key="2">
    <source>
        <dbReference type="ARBA" id="ARBA00023125"/>
    </source>
</evidence>
<evidence type="ECO:0000313" key="5">
    <source>
        <dbReference type="EMBL" id="PVE61894.1"/>
    </source>
</evidence>
<dbReference type="Pfam" id="PF07729">
    <property type="entry name" value="FCD"/>
    <property type="match status" value="1"/>
</dbReference>
<dbReference type="PRINTS" id="PR00035">
    <property type="entry name" value="HTHGNTR"/>
</dbReference>
<proteinExistence type="predicted"/>
<dbReference type="PANTHER" id="PTHR43537:SF24">
    <property type="entry name" value="GLUCONATE OPERON TRANSCRIPTIONAL REPRESSOR"/>
    <property type="match status" value="1"/>
</dbReference>
<name>A0A2T7VYK6_MICTE</name>
<keyword evidence="1" id="KW-0805">Transcription regulation</keyword>
<dbReference type="GO" id="GO:0003700">
    <property type="term" value="F:DNA-binding transcription factor activity"/>
    <property type="evidence" value="ECO:0007669"/>
    <property type="project" value="InterPro"/>
</dbReference>
<evidence type="ECO:0000256" key="1">
    <source>
        <dbReference type="ARBA" id="ARBA00023015"/>
    </source>
</evidence>
<dbReference type="Gene3D" id="1.20.120.530">
    <property type="entry name" value="GntR ligand-binding domain-like"/>
    <property type="match status" value="1"/>
</dbReference>
<keyword evidence="3" id="KW-0804">Transcription</keyword>
<dbReference type="InterPro" id="IPR036388">
    <property type="entry name" value="WH-like_DNA-bd_sf"/>
</dbReference>
<accession>A0A2T7VYK6</accession>